<proteinExistence type="predicted"/>
<keyword evidence="1 3" id="KW-0378">Hydrolase</keyword>
<dbReference type="GO" id="GO:0005829">
    <property type="term" value="C:cytosol"/>
    <property type="evidence" value="ECO:0007669"/>
    <property type="project" value="TreeGrafter"/>
</dbReference>
<gene>
    <name evidence="3" type="ORF">FJ657_15065</name>
</gene>
<feature type="domain" description="Nudix hydrolase" evidence="2">
    <location>
        <begin position="60"/>
        <end position="191"/>
    </location>
</feature>
<dbReference type="SUPFAM" id="SSF55811">
    <property type="entry name" value="Nudix"/>
    <property type="match status" value="1"/>
</dbReference>
<dbReference type="InterPro" id="IPR000086">
    <property type="entry name" value="NUDIX_hydrolase_dom"/>
</dbReference>
<dbReference type="PANTHER" id="PTHR11839">
    <property type="entry name" value="UDP/ADP-SUGAR PYROPHOSPHATASE"/>
    <property type="match status" value="1"/>
</dbReference>
<reference evidence="3 4" key="1">
    <citation type="submission" date="2019-06" db="EMBL/GenBank/DDBJ databases">
        <authorList>
            <person name="Li F."/>
        </authorList>
    </citation>
    <scope>NUCLEOTIDE SEQUENCE [LARGE SCALE GENOMIC DNA]</scope>
    <source>
        <strain evidence="3 4">10F1D-1</strain>
    </source>
</reference>
<dbReference type="AlphaFoldDB" id="A0A506XYK5"/>
<dbReference type="GO" id="GO:0006753">
    <property type="term" value="P:nucleoside phosphate metabolic process"/>
    <property type="evidence" value="ECO:0007669"/>
    <property type="project" value="TreeGrafter"/>
</dbReference>
<dbReference type="Gene3D" id="3.90.79.10">
    <property type="entry name" value="Nucleoside Triphosphate Pyrophosphohydrolase"/>
    <property type="match status" value="1"/>
</dbReference>
<name>A0A506XYK5_9MICO</name>
<dbReference type="CDD" id="cd24158">
    <property type="entry name" value="NUDIX_ADPRase_Rv1700"/>
    <property type="match status" value="1"/>
</dbReference>
<keyword evidence="4" id="KW-1185">Reference proteome</keyword>
<dbReference type="Proteomes" id="UP000316252">
    <property type="component" value="Unassembled WGS sequence"/>
</dbReference>
<comment type="caution">
    <text evidence="3">The sequence shown here is derived from an EMBL/GenBank/DDBJ whole genome shotgun (WGS) entry which is preliminary data.</text>
</comment>
<dbReference type="OrthoDB" id="9806150at2"/>
<sequence>MSDSTDLDALRTRLETGELADLPDPARIVSSETVFDGHIWDVKRERFAFGDGELTREFVAHTGAVAVLALDEQDRVLLINQYRHPIRTRDWELPAGLLDIEGEEPQTAAARELAEETDLAAAEWEPLATFHTTPGGSDELLRVYLARGLSSIAAFDRGEEEAQIVRRWVPMDEVVQAILAGRLSNSILQIAVLTAHARRG</sequence>
<organism evidence="3 4">
    <name type="scientific">Schumannella soli</name>
    <dbReference type="NCBI Taxonomy" id="2590779"/>
    <lineage>
        <taxon>Bacteria</taxon>
        <taxon>Bacillati</taxon>
        <taxon>Actinomycetota</taxon>
        <taxon>Actinomycetes</taxon>
        <taxon>Micrococcales</taxon>
        <taxon>Microbacteriaceae</taxon>
        <taxon>Schumannella</taxon>
    </lineage>
</organism>
<evidence type="ECO:0000313" key="3">
    <source>
        <dbReference type="EMBL" id="TPW74885.1"/>
    </source>
</evidence>
<dbReference type="GO" id="GO:0016787">
    <property type="term" value="F:hydrolase activity"/>
    <property type="evidence" value="ECO:0007669"/>
    <property type="project" value="UniProtKB-KW"/>
</dbReference>
<dbReference type="RefSeq" id="WP_141164515.1">
    <property type="nucleotide sequence ID" value="NZ_VHQG01000004.1"/>
</dbReference>
<dbReference type="Pfam" id="PF00293">
    <property type="entry name" value="NUDIX"/>
    <property type="match status" value="1"/>
</dbReference>
<dbReference type="GO" id="GO:0019693">
    <property type="term" value="P:ribose phosphate metabolic process"/>
    <property type="evidence" value="ECO:0007669"/>
    <property type="project" value="TreeGrafter"/>
</dbReference>
<dbReference type="PANTHER" id="PTHR11839:SF31">
    <property type="entry name" value="ADP-RIBOSE PYROPHOSPHATASE"/>
    <property type="match status" value="1"/>
</dbReference>
<evidence type="ECO:0000259" key="2">
    <source>
        <dbReference type="PROSITE" id="PS51462"/>
    </source>
</evidence>
<dbReference type="EMBL" id="VHQG01000004">
    <property type="protein sequence ID" value="TPW74885.1"/>
    <property type="molecule type" value="Genomic_DNA"/>
</dbReference>
<dbReference type="PROSITE" id="PS51462">
    <property type="entry name" value="NUDIX"/>
    <property type="match status" value="1"/>
</dbReference>
<dbReference type="InterPro" id="IPR015797">
    <property type="entry name" value="NUDIX_hydrolase-like_dom_sf"/>
</dbReference>
<evidence type="ECO:0000313" key="4">
    <source>
        <dbReference type="Proteomes" id="UP000316252"/>
    </source>
</evidence>
<evidence type="ECO:0000256" key="1">
    <source>
        <dbReference type="ARBA" id="ARBA00022801"/>
    </source>
</evidence>
<protein>
    <submittedName>
        <fullName evidence="3">NUDIX hydrolase</fullName>
    </submittedName>
</protein>
<accession>A0A506XYK5</accession>